<dbReference type="InterPro" id="IPR005625">
    <property type="entry name" value="PepSY-ass_TM"/>
</dbReference>
<dbReference type="EMBL" id="JWYV01000015">
    <property type="protein sequence ID" value="KKC98870.1"/>
    <property type="molecule type" value="Genomic_DNA"/>
</dbReference>
<evidence type="ECO:0000313" key="4">
    <source>
        <dbReference type="Proteomes" id="UP000033633"/>
    </source>
</evidence>
<dbReference type="STRING" id="265726.KY46_16230"/>
<feature type="transmembrane region" description="Helical" evidence="1">
    <location>
        <begin position="425"/>
        <end position="453"/>
    </location>
</feature>
<dbReference type="InterPro" id="IPR025711">
    <property type="entry name" value="PepSY"/>
</dbReference>
<reference evidence="3 4" key="1">
    <citation type="submission" date="2014-12" db="EMBL/GenBank/DDBJ databases">
        <title>Mercury Reductase activity and rhizosphere competence traits in the genome of root associated Photobacterium halotolerans MELD1.</title>
        <authorList>
            <person name="Mathew D.C."/>
            <person name="Huang C.-C."/>
        </authorList>
    </citation>
    <scope>NUCLEOTIDE SEQUENCE [LARGE SCALE GENOMIC DNA]</scope>
    <source>
        <strain evidence="3 4">MELD1</strain>
    </source>
</reference>
<feature type="domain" description="PepSY" evidence="2">
    <location>
        <begin position="74"/>
        <end position="131"/>
    </location>
</feature>
<keyword evidence="1" id="KW-0472">Membrane</keyword>
<sequence>MTNNHETLAQQDKLPSQQRNGYMTAWRWHFYAGLYVVPFLIMLAVTGLMMLYAGTIDNLRFKDLLFVEPAAQSLPVSQQLNAVQLAYPQATIHQYLTPKQPEDAARFAVVTADGQGLFVTVNPYTAEVLGSLDRDNNLYTLANEIHGTLLIGDLGDRLIELAASFAVILIVSGAYMWWPRDNASRAGALRIRLASGKRTFWRDLHANIGVITSLFLLLFLLSGLSWSGIWGSKMVQAWNSFPAGVFGDVPLSDAKHAEMNHGELEEVPWNLEQTPMPMSGSHAGHQGIAGQVNLESVVSFARQQGFTSFRVNLPEGEQGAYSVLQSTMSNDINDATQDRTLHIDQYTGKILADIRYDQYSPMAKVMAWGIALHEGDFGWWNKAANTVLCLAFIVISLSGIAMWWLRRPKGKRVLSAPPAPKNMTLWKGATVVIAILGVCFPLAGITIFIVLLADRLIFSRVPTLARFFG</sequence>
<feature type="transmembrane region" description="Helical" evidence="1">
    <location>
        <begin position="204"/>
        <end position="224"/>
    </location>
</feature>
<dbReference type="Pfam" id="PF03929">
    <property type="entry name" value="PepSY_TM"/>
    <property type="match status" value="1"/>
</dbReference>
<dbReference type="AlphaFoldDB" id="A0A0F5V9L7"/>
<protein>
    <submittedName>
        <fullName evidence="3">Membrane protein</fullName>
    </submittedName>
</protein>
<evidence type="ECO:0000256" key="1">
    <source>
        <dbReference type="SAM" id="Phobius"/>
    </source>
</evidence>
<keyword evidence="1" id="KW-0812">Transmembrane</keyword>
<dbReference type="PANTHER" id="PTHR34219">
    <property type="entry name" value="IRON-REGULATED INNER MEMBRANE PROTEIN-RELATED"/>
    <property type="match status" value="1"/>
</dbReference>
<organism evidence="3 4">
    <name type="scientific">Photobacterium halotolerans</name>
    <dbReference type="NCBI Taxonomy" id="265726"/>
    <lineage>
        <taxon>Bacteria</taxon>
        <taxon>Pseudomonadati</taxon>
        <taxon>Pseudomonadota</taxon>
        <taxon>Gammaproteobacteria</taxon>
        <taxon>Vibrionales</taxon>
        <taxon>Vibrionaceae</taxon>
        <taxon>Photobacterium</taxon>
    </lineage>
</organism>
<gene>
    <name evidence="3" type="ORF">KY46_16230</name>
</gene>
<keyword evidence="1" id="KW-1133">Transmembrane helix</keyword>
<dbReference type="PATRIC" id="fig|265726.11.peg.1506"/>
<feature type="transmembrane region" description="Helical" evidence="1">
    <location>
        <begin position="28"/>
        <end position="52"/>
    </location>
</feature>
<dbReference type="Pfam" id="PF03413">
    <property type="entry name" value="PepSY"/>
    <property type="match status" value="1"/>
</dbReference>
<feature type="transmembrane region" description="Helical" evidence="1">
    <location>
        <begin position="387"/>
        <end position="405"/>
    </location>
</feature>
<dbReference type="RefSeq" id="WP_046221658.1">
    <property type="nucleotide sequence ID" value="NZ_JWYV01000015.1"/>
</dbReference>
<feature type="transmembrane region" description="Helical" evidence="1">
    <location>
        <begin position="158"/>
        <end position="178"/>
    </location>
</feature>
<dbReference type="OrthoDB" id="9791166at2"/>
<name>A0A0F5V9L7_9GAMM</name>
<dbReference type="Proteomes" id="UP000033633">
    <property type="component" value="Unassembled WGS sequence"/>
</dbReference>
<evidence type="ECO:0000313" key="3">
    <source>
        <dbReference type="EMBL" id="KKC98870.1"/>
    </source>
</evidence>
<evidence type="ECO:0000259" key="2">
    <source>
        <dbReference type="Pfam" id="PF03413"/>
    </source>
</evidence>
<comment type="caution">
    <text evidence="3">The sequence shown here is derived from an EMBL/GenBank/DDBJ whole genome shotgun (WGS) entry which is preliminary data.</text>
</comment>
<dbReference type="PANTHER" id="PTHR34219:SF1">
    <property type="entry name" value="PEPSY DOMAIN-CONTAINING PROTEIN"/>
    <property type="match status" value="1"/>
</dbReference>
<accession>A0A0F5V9L7</accession>
<proteinExistence type="predicted"/>
<keyword evidence="4" id="KW-1185">Reference proteome</keyword>